<sequence length="115" mass="12416">MGVRCRENGNLYAEARPLDPVSHSRDMEWHEFSGRATLSTFTCISVAPASLEAKGFGRNNPYCTGIVTLEEGPRISARIAGVDAANPQNIRTGMALEIALTEIDPDEPGLVFKPA</sequence>
<dbReference type="SUPFAM" id="SSF50249">
    <property type="entry name" value="Nucleic acid-binding proteins"/>
    <property type="match status" value="1"/>
</dbReference>
<gene>
    <name evidence="2" type="ORF">GBAR_LOCUS2362</name>
</gene>
<evidence type="ECO:0000313" key="2">
    <source>
        <dbReference type="EMBL" id="CAI7998202.1"/>
    </source>
</evidence>
<accession>A0AA35VYI9</accession>
<evidence type="ECO:0000259" key="1">
    <source>
        <dbReference type="Pfam" id="PF01796"/>
    </source>
</evidence>
<feature type="domain" description="ChsH2 C-terminal OB-fold" evidence="1">
    <location>
        <begin position="29"/>
        <end position="99"/>
    </location>
</feature>
<dbReference type="EMBL" id="CASHTH010000343">
    <property type="protein sequence ID" value="CAI7998202.1"/>
    <property type="molecule type" value="Genomic_DNA"/>
</dbReference>
<dbReference type="InterPro" id="IPR002878">
    <property type="entry name" value="ChsH2_C"/>
</dbReference>
<dbReference type="PANTHER" id="PTHR34075:SF5">
    <property type="entry name" value="BLR3430 PROTEIN"/>
    <property type="match status" value="1"/>
</dbReference>
<protein>
    <submittedName>
        <fullName evidence="2">Protein AcaC</fullName>
    </submittedName>
</protein>
<reference evidence="2" key="1">
    <citation type="submission" date="2023-03" db="EMBL/GenBank/DDBJ databases">
        <authorList>
            <person name="Steffen K."/>
            <person name="Cardenas P."/>
        </authorList>
    </citation>
    <scope>NUCLEOTIDE SEQUENCE</scope>
</reference>
<dbReference type="AlphaFoldDB" id="A0AA35VYI9"/>
<evidence type="ECO:0000313" key="3">
    <source>
        <dbReference type="Proteomes" id="UP001174909"/>
    </source>
</evidence>
<organism evidence="2 3">
    <name type="scientific">Geodia barretti</name>
    <name type="common">Barrett's horny sponge</name>
    <dbReference type="NCBI Taxonomy" id="519541"/>
    <lineage>
        <taxon>Eukaryota</taxon>
        <taxon>Metazoa</taxon>
        <taxon>Porifera</taxon>
        <taxon>Demospongiae</taxon>
        <taxon>Heteroscleromorpha</taxon>
        <taxon>Tetractinellida</taxon>
        <taxon>Astrophorina</taxon>
        <taxon>Geodiidae</taxon>
        <taxon>Geodia</taxon>
    </lineage>
</organism>
<dbReference type="Proteomes" id="UP001174909">
    <property type="component" value="Unassembled WGS sequence"/>
</dbReference>
<dbReference type="PANTHER" id="PTHR34075">
    <property type="entry name" value="BLR3430 PROTEIN"/>
    <property type="match status" value="1"/>
</dbReference>
<dbReference type="InterPro" id="IPR012340">
    <property type="entry name" value="NA-bd_OB-fold"/>
</dbReference>
<dbReference type="Pfam" id="PF01796">
    <property type="entry name" value="OB_ChsH2_C"/>
    <property type="match status" value="1"/>
</dbReference>
<name>A0AA35VYI9_GEOBA</name>
<comment type="caution">
    <text evidence="2">The sequence shown here is derived from an EMBL/GenBank/DDBJ whole genome shotgun (WGS) entry which is preliminary data.</text>
</comment>
<dbReference type="InterPro" id="IPR052513">
    <property type="entry name" value="Thioester_dehydratase-like"/>
</dbReference>
<proteinExistence type="predicted"/>
<keyword evidence="3" id="KW-1185">Reference proteome</keyword>